<evidence type="ECO:0000313" key="2">
    <source>
        <dbReference type="EMBL" id="TCV91357.1"/>
    </source>
</evidence>
<feature type="region of interest" description="Disordered" evidence="1">
    <location>
        <begin position="28"/>
        <end position="55"/>
    </location>
</feature>
<dbReference type="RefSeq" id="WP_131867920.1">
    <property type="nucleotide sequence ID" value="NZ_SMCR01000018.1"/>
</dbReference>
<evidence type="ECO:0000256" key="1">
    <source>
        <dbReference type="SAM" id="MobiDB-lite"/>
    </source>
</evidence>
<evidence type="ECO:0000313" key="3">
    <source>
        <dbReference type="Proteomes" id="UP000295719"/>
    </source>
</evidence>
<dbReference type="OrthoDB" id="8603552at2"/>
<reference evidence="2 3" key="1">
    <citation type="submission" date="2019-03" db="EMBL/GenBank/DDBJ databases">
        <title>Genomic Encyclopedia of Type Strains, Phase IV (KMG-IV): sequencing the most valuable type-strain genomes for metagenomic binning, comparative biology and taxonomic classification.</title>
        <authorList>
            <person name="Goeker M."/>
        </authorList>
    </citation>
    <scope>NUCLEOTIDE SEQUENCE [LARGE SCALE GENOMIC DNA]</scope>
    <source>
        <strain evidence="2 3">DSM 19580</strain>
    </source>
</reference>
<protein>
    <submittedName>
        <fullName evidence="2">Alternative ribosome-rescue factor</fullName>
    </submittedName>
</protein>
<proteinExistence type="predicted"/>
<sequence>MTEKYRHTRGIIQDNALAALLTDPLFRQRRENNKKGKGSYNRKHKQGKATNWEASSKNGSTVFTTGLLLSAIDSGIFTAWG</sequence>
<dbReference type="GO" id="GO:0072344">
    <property type="term" value="P:rescue of stalled ribosome"/>
    <property type="evidence" value="ECO:0007669"/>
    <property type="project" value="InterPro"/>
</dbReference>
<dbReference type="AlphaFoldDB" id="A0A4R3YGH8"/>
<name>A0A4R3YGH8_9GAMM</name>
<keyword evidence="3" id="KW-1185">Reference proteome</keyword>
<feature type="compositionally biased region" description="Basic residues" evidence="1">
    <location>
        <begin position="35"/>
        <end position="47"/>
    </location>
</feature>
<dbReference type="EMBL" id="SMCR01000018">
    <property type="protein sequence ID" value="TCV91357.1"/>
    <property type="molecule type" value="Genomic_DNA"/>
</dbReference>
<gene>
    <name evidence="2" type="ORF">EDC52_11835</name>
</gene>
<accession>A0A4R3YGH8</accession>
<comment type="caution">
    <text evidence="2">The sequence shown here is derived from an EMBL/GenBank/DDBJ whole genome shotgun (WGS) entry which is preliminary data.</text>
</comment>
<organism evidence="2 3">
    <name type="scientific">Biostraticola tofi</name>
    <dbReference type="NCBI Taxonomy" id="466109"/>
    <lineage>
        <taxon>Bacteria</taxon>
        <taxon>Pseudomonadati</taxon>
        <taxon>Pseudomonadota</taxon>
        <taxon>Gammaproteobacteria</taxon>
        <taxon>Enterobacterales</taxon>
        <taxon>Bruguierivoracaceae</taxon>
        <taxon>Biostraticola</taxon>
    </lineage>
</organism>
<dbReference type="Pfam" id="PF03889">
    <property type="entry name" value="ArfA"/>
    <property type="match status" value="1"/>
</dbReference>
<dbReference type="InterPro" id="IPR005589">
    <property type="entry name" value="ArfA"/>
</dbReference>
<dbReference type="Proteomes" id="UP000295719">
    <property type="component" value="Unassembled WGS sequence"/>
</dbReference>